<dbReference type="RefSeq" id="WP_071633024.1">
    <property type="nucleotide sequence ID" value="NZ_MOEC01000021.1"/>
</dbReference>
<keyword evidence="2" id="KW-1185">Reference proteome</keyword>
<sequence length="82" mass="8914">MSENILKSLTDITKGLAETTHAAHIEAKADTALLLGLYAILLNKGIISTEDIDRLSNVGENEKLLSDRVKARIDTIKKVAKV</sequence>
<organism evidence="1 2">
    <name type="scientific">Brucella cytisi</name>
    <dbReference type="NCBI Taxonomy" id="407152"/>
    <lineage>
        <taxon>Bacteria</taxon>
        <taxon>Pseudomonadati</taxon>
        <taxon>Pseudomonadota</taxon>
        <taxon>Alphaproteobacteria</taxon>
        <taxon>Hyphomicrobiales</taxon>
        <taxon>Brucellaceae</taxon>
        <taxon>Brucella/Ochrobactrum group</taxon>
        <taxon>Brucella</taxon>
    </lineage>
</organism>
<dbReference type="AlphaFoldDB" id="A0A1J6HUS0"/>
<accession>A0A1J6HUS0</accession>
<evidence type="ECO:0000313" key="1">
    <source>
        <dbReference type="EMBL" id="OIS91927.1"/>
    </source>
</evidence>
<comment type="caution">
    <text evidence="1">The sequence shown here is derived from an EMBL/GenBank/DDBJ whole genome shotgun (WGS) entry which is preliminary data.</text>
</comment>
<evidence type="ECO:0000313" key="2">
    <source>
        <dbReference type="Proteomes" id="UP000182985"/>
    </source>
</evidence>
<name>A0A1J6HUS0_9HYPH</name>
<reference evidence="1 2" key="1">
    <citation type="submission" date="2016-10" db="EMBL/GenBank/DDBJ databases">
        <title>The Draft Genome Sequence of the Potato Rhizosphere Bacteria Ochrobactrum sp. IPA7.2.</title>
        <authorList>
            <person name="Gogoleva N.E."/>
            <person name="Khlopko Y.A."/>
            <person name="Burygin G.L."/>
            <person name="Plotnikov A.O."/>
        </authorList>
    </citation>
    <scope>NUCLEOTIDE SEQUENCE [LARGE SCALE GENOMIC DNA]</scope>
    <source>
        <strain evidence="1 2">IPA7.2</strain>
    </source>
</reference>
<dbReference type="Proteomes" id="UP000182985">
    <property type="component" value="Unassembled WGS sequence"/>
</dbReference>
<dbReference type="EMBL" id="MOEC01000021">
    <property type="protein sequence ID" value="OIS91927.1"/>
    <property type="molecule type" value="Genomic_DNA"/>
</dbReference>
<gene>
    <name evidence="1" type="ORF">BLA27_18600</name>
</gene>
<proteinExistence type="predicted"/>
<protein>
    <submittedName>
        <fullName evidence="1">Uncharacterized protein</fullName>
    </submittedName>
</protein>